<gene>
    <name evidence="1" type="ORF">S03H2_51291</name>
</gene>
<comment type="caution">
    <text evidence="1">The sequence shown here is derived from an EMBL/GenBank/DDBJ whole genome shotgun (WGS) entry which is preliminary data.</text>
</comment>
<feature type="non-terminal residue" evidence="1">
    <location>
        <position position="1"/>
    </location>
</feature>
<sequence length="260" mass="29414">QEHFIGDMQPNTLQSNKFEYLWDTIDIDTGVSSGDNIEVIIRLTDIFDNTNEYHYFYIADFTNPTPSVSLGDGVQDFRSEYANPFTSVDFDSSVPDNNELWNEPLTTYDLGYMDHTYYPDDYSSTWNMNPLGMYNLFPTSEISEIWDNWVLNYDSGTTISSFGNGDLSTSLITGSDNYIPVQSQIPTGDFDMIKGTSDYSGDLQLSDNDYTTFDSTIPQSPGHYPGSYSFEDDTIGQPATGWYYRPNANEYKVESSLGGY</sequence>
<dbReference type="EMBL" id="BARU01032531">
    <property type="protein sequence ID" value="GAH72139.1"/>
    <property type="molecule type" value="Genomic_DNA"/>
</dbReference>
<name>X1J1A5_9ZZZZ</name>
<proteinExistence type="predicted"/>
<protein>
    <submittedName>
        <fullName evidence="1">Uncharacterized protein</fullName>
    </submittedName>
</protein>
<accession>X1J1A5</accession>
<feature type="non-terminal residue" evidence="1">
    <location>
        <position position="260"/>
    </location>
</feature>
<organism evidence="1">
    <name type="scientific">marine sediment metagenome</name>
    <dbReference type="NCBI Taxonomy" id="412755"/>
    <lineage>
        <taxon>unclassified sequences</taxon>
        <taxon>metagenomes</taxon>
        <taxon>ecological metagenomes</taxon>
    </lineage>
</organism>
<dbReference type="AlphaFoldDB" id="X1J1A5"/>
<evidence type="ECO:0000313" key="1">
    <source>
        <dbReference type="EMBL" id="GAH72139.1"/>
    </source>
</evidence>
<reference evidence="1" key="1">
    <citation type="journal article" date="2014" name="Front. Microbiol.">
        <title>High frequency of phylogenetically diverse reductive dehalogenase-homologous genes in deep subseafloor sedimentary metagenomes.</title>
        <authorList>
            <person name="Kawai M."/>
            <person name="Futagami T."/>
            <person name="Toyoda A."/>
            <person name="Takaki Y."/>
            <person name="Nishi S."/>
            <person name="Hori S."/>
            <person name="Arai W."/>
            <person name="Tsubouchi T."/>
            <person name="Morono Y."/>
            <person name="Uchiyama I."/>
            <person name="Ito T."/>
            <person name="Fujiyama A."/>
            <person name="Inagaki F."/>
            <person name="Takami H."/>
        </authorList>
    </citation>
    <scope>NUCLEOTIDE SEQUENCE</scope>
    <source>
        <strain evidence="1">Expedition CK06-06</strain>
    </source>
</reference>